<name>A0A8X6XP55_9ARAC</name>
<dbReference type="Proteomes" id="UP000886998">
    <property type="component" value="Unassembled WGS sequence"/>
</dbReference>
<evidence type="ECO:0000313" key="1">
    <source>
        <dbReference type="EMBL" id="GFY56698.1"/>
    </source>
</evidence>
<keyword evidence="2" id="KW-1185">Reference proteome</keyword>
<sequence>MPPRGREVGHPDLDPRLLFDKSCIICGESQIPQAYLKIYRDEYFLPCTLLSGIHREDECVIFLFGIGSITPLLLLPSIRKELRRRASSTMDGRTLAPGIVRDSVLSDDHFRNTGIHAV</sequence>
<proteinExistence type="predicted"/>
<protein>
    <submittedName>
        <fullName evidence="1">Uncharacterized protein</fullName>
    </submittedName>
</protein>
<evidence type="ECO:0000313" key="2">
    <source>
        <dbReference type="Proteomes" id="UP000886998"/>
    </source>
</evidence>
<reference evidence="1" key="1">
    <citation type="submission" date="2020-08" db="EMBL/GenBank/DDBJ databases">
        <title>Multicomponent nature underlies the extraordinary mechanical properties of spider dragline silk.</title>
        <authorList>
            <person name="Kono N."/>
            <person name="Nakamura H."/>
            <person name="Mori M."/>
            <person name="Yoshida Y."/>
            <person name="Ohtoshi R."/>
            <person name="Malay A.D."/>
            <person name="Moran D.A.P."/>
            <person name="Tomita M."/>
            <person name="Numata K."/>
            <person name="Arakawa K."/>
        </authorList>
    </citation>
    <scope>NUCLEOTIDE SEQUENCE</scope>
</reference>
<dbReference type="EMBL" id="BMAV01011108">
    <property type="protein sequence ID" value="GFY56698.1"/>
    <property type="molecule type" value="Genomic_DNA"/>
</dbReference>
<gene>
    <name evidence="1" type="ORF">TNIN_252931</name>
</gene>
<dbReference type="AlphaFoldDB" id="A0A8X6XP55"/>
<organism evidence="1 2">
    <name type="scientific">Trichonephila inaurata madagascariensis</name>
    <dbReference type="NCBI Taxonomy" id="2747483"/>
    <lineage>
        <taxon>Eukaryota</taxon>
        <taxon>Metazoa</taxon>
        <taxon>Ecdysozoa</taxon>
        <taxon>Arthropoda</taxon>
        <taxon>Chelicerata</taxon>
        <taxon>Arachnida</taxon>
        <taxon>Araneae</taxon>
        <taxon>Araneomorphae</taxon>
        <taxon>Entelegynae</taxon>
        <taxon>Araneoidea</taxon>
        <taxon>Nephilidae</taxon>
        <taxon>Trichonephila</taxon>
        <taxon>Trichonephila inaurata</taxon>
    </lineage>
</organism>
<accession>A0A8X6XP55</accession>
<comment type="caution">
    <text evidence="1">The sequence shown here is derived from an EMBL/GenBank/DDBJ whole genome shotgun (WGS) entry which is preliminary data.</text>
</comment>